<sequence>MSAWRDIQKEEKAAWQAKHRKNPQKYGPYVDSGYVFTMPDGRPWHPDTVSQAFSRLITRLGLPPHPPARPATLRSVPQASPPASP</sequence>
<dbReference type="Gene3D" id="1.10.443.10">
    <property type="entry name" value="Intergrase catalytic core"/>
    <property type="match status" value="1"/>
</dbReference>
<keyword evidence="1" id="KW-0233">DNA recombination</keyword>
<evidence type="ECO:0000256" key="1">
    <source>
        <dbReference type="ARBA" id="ARBA00023172"/>
    </source>
</evidence>
<reference evidence="3" key="1">
    <citation type="submission" date="2021-10" db="EMBL/GenBank/DDBJ databases">
        <title>Streptomyces nigrumlapis sp.nov.,an antimicrobial producing actinobacterium isolated from Black Gobi rocks.</title>
        <authorList>
            <person name="Wen Y."/>
            <person name="Zhang W."/>
            <person name="Liu X.G."/>
        </authorList>
    </citation>
    <scope>NUCLEOTIDE SEQUENCE</scope>
    <source>
        <strain evidence="3">ST13-2-2</strain>
    </source>
</reference>
<keyword evidence="4" id="KW-1185">Reference proteome</keyword>
<dbReference type="Proteomes" id="UP000830115">
    <property type="component" value="Chromosome"/>
</dbReference>
<organism evidence="3 4">
    <name type="scientific">Streptomyces halobius</name>
    <dbReference type="NCBI Taxonomy" id="2879846"/>
    <lineage>
        <taxon>Bacteria</taxon>
        <taxon>Bacillati</taxon>
        <taxon>Actinomycetota</taxon>
        <taxon>Actinomycetes</taxon>
        <taxon>Kitasatosporales</taxon>
        <taxon>Streptomycetaceae</taxon>
        <taxon>Streptomyces</taxon>
    </lineage>
</organism>
<feature type="compositionally biased region" description="Basic and acidic residues" evidence="2">
    <location>
        <begin position="1"/>
        <end position="13"/>
    </location>
</feature>
<evidence type="ECO:0000256" key="2">
    <source>
        <dbReference type="SAM" id="MobiDB-lite"/>
    </source>
</evidence>
<dbReference type="EMBL" id="CP086322">
    <property type="protein sequence ID" value="UQA92524.1"/>
    <property type="molecule type" value="Genomic_DNA"/>
</dbReference>
<dbReference type="SUPFAM" id="SSF56349">
    <property type="entry name" value="DNA breaking-rejoining enzymes"/>
    <property type="match status" value="1"/>
</dbReference>
<name>A0ABY4M443_9ACTN</name>
<protein>
    <recommendedName>
        <fullName evidence="5">Recombinase domain-containing protein</fullName>
    </recommendedName>
</protein>
<proteinExistence type="predicted"/>
<feature type="region of interest" description="Disordered" evidence="2">
    <location>
        <begin position="1"/>
        <end position="26"/>
    </location>
</feature>
<evidence type="ECO:0000313" key="3">
    <source>
        <dbReference type="EMBL" id="UQA92524.1"/>
    </source>
</evidence>
<accession>A0ABY4M443</accession>
<gene>
    <name evidence="3" type="ORF">K9S39_12415</name>
</gene>
<evidence type="ECO:0000313" key="4">
    <source>
        <dbReference type="Proteomes" id="UP000830115"/>
    </source>
</evidence>
<dbReference type="InterPro" id="IPR011010">
    <property type="entry name" value="DNA_brk_join_enz"/>
</dbReference>
<evidence type="ECO:0008006" key="5">
    <source>
        <dbReference type="Google" id="ProtNLM"/>
    </source>
</evidence>
<feature type="region of interest" description="Disordered" evidence="2">
    <location>
        <begin position="61"/>
        <end position="85"/>
    </location>
</feature>
<dbReference type="InterPro" id="IPR013762">
    <property type="entry name" value="Integrase-like_cat_sf"/>
</dbReference>
<dbReference type="RefSeq" id="WP_248863388.1">
    <property type="nucleotide sequence ID" value="NZ_CP086322.1"/>
</dbReference>